<dbReference type="InterPro" id="IPR035940">
    <property type="entry name" value="CAP_sf"/>
</dbReference>
<gene>
    <name evidence="7" type="primary">LOC101894731</name>
</gene>
<evidence type="ECO:0000313" key="7">
    <source>
        <dbReference type="RefSeq" id="XP_058978430.1"/>
    </source>
</evidence>
<evidence type="ECO:0000313" key="6">
    <source>
        <dbReference type="Proteomes" id="UP001652621"/>
    </source>
</evidence>
<keyword evidence="3" id="KW-0812">Transmembrane</keyword>
<dbReference type="CDD" id="cd05380">
    <property type="entry name" value="CAP_euk"/>
    <property type="match status" value="1"/>
</dbReference>
<dbReference type="GeneID" id="101894731"/>
<feature type="transmembrane region" description="Helical" evidence="3">
    <location>
        <begin position="267"/>
        <end position="287"/>
    </location>
</feature>
<comment type="subcellular location">
    <subcellularLocation>
        <location evidence="1">Secreted</location>
    </subcellularLocation>
</comment>
<dbReference type="Gene3D" id="3.40.33.10">
    <property type="entry name" value="CAP"/>
    <property type="match status" value="1"/>
</dbReference>
<dbReference type="SMART" id="SM00198">
    <property type="entry name" value="SCP"/>
    <property type="match status" value="1"/>
</dbReference>
<dbReference type="Pfam" id="PF00188">
    <property type="entry name" value="CAP"/>
    <property type="match status" value="1"/>
</dbReference>
<keyword evidence="3" id="KW-1133">Transmembrane helix</keyword>
<organism evidence="6 7">
    <name type="scientific">Musca domestica</name>
    <name type="common">House fly</name>
    <dbReference type="NCBI Taxonomy" id="7370"/>
    <lineage>
        <taxon>Eukaryota</taxon>
        <taxon>Metazoa</taxon>
        <taxon>Ecdysozoa</taxon>
        <taxon>Arthropoda</taxon>
        <taxon>Hexapoda</taxon>
        <taxon>Insecta</taxon>
        <taxon>Pterygota</taxon>
        <taxon>Neoptera</taxon>
        <taxon>Endopterygota</taxon>
        <taxon>Diptera</taxon>
        <taxon>Brachycera</taxon>
        <taxon>Muscomorpha</taxon>
        <taxon>Muscoidea</taxon>
        <taxon>Muscidae</taxon>
        <taxon>Musca</taxon>
    </lineage>
</organism>
<feature type="signal peptide" evidence="4">
    <location>
        <begin position="1"/>
        <end position="27"/>
    </location>
</feature>
<keyword evidence="4" id="KW-0732">Signal</keyword>
<evidence type="ECO:0000256" key="4">
    <source>
        <dbReference type="SAM" id="SignalP"/>
    </source>
</evidence>
<dbReference type="SUPFAM" id="SSF55797">
    <property type="entry name" value="PR-1-like"/>
    <property type="match status" value="1"/>
</dbReference>
<evidence type="ECO:0000256" key="1">
    <source>
        <dbReference type="ARBA" id="ARBA00004613"/>
    </source>
</evidence>
<dbReference type="RefSeq" id="XP_058978430.1">
    <property type="nucleotide sequence ID" value="XM_059122447.1"/>
</dbReference>
<reference evidence="7" key="1">
    <citation type="submission" date="2025-08" db="UniProtKB">
        <authorList>
            <consortium name="RefSeq"/>
        </authorList>
    </citation>
    <scope>IDENTIFICATION</scope>
    <source>
        <strain evidence="7">Aabys</strain>
        <tissue evidence="7">Whole body</tissue>
    </source>
</reference>
<keyword evidence="3" id="KW-0472">Membrane</keyword>
<evidence type="ECO:0000256" key="3">
    <source>
        <dbReference type="SAM" id="Phobius"/>
    </source>
</evidence>
<keyword evidence="2" id="KW-0964">Secreted</keyword>
<feature type="chain" id="PRO_5045983908" evidence="4">
    <location>
        <begin position="28"/>
        <end position="291"/>
    </location>
</feature>
<proteinExistence type="predicted"/>
<keyword evidence="6" id="KW-1185">Reference proteome</keyword>
<dbReference type="InterPro" id="IPR001283">
    <property type="entry name" value="CRISP-related"/>
</dbReference>
<feature type="domain" description="SCP" evidence="5">
    <location>
        <begin position="79"/>
        <end position="226"/>
    </location>
</feature>
<dbReference type="PANTHER" id="PTHR10334">
    <property type="entry name" value="CYSTEINE-RICH SECRETORY PROTEIN-RELATED"/>
    <property type="match status" value="1"/>
</dbReference>
<dbReference type="InterPro" id="IPR014044">
    <property type="entry name" value="CAP_dom"/>
</dbReference>
<sequence length="291" mass="33907">MSLKLISSHFFCKILLMALSINFPAAGNYQQYQFQLPLETEHLCPAENYKCADNKSHFLCEEQSVEPCSNYQHVQLTNEWKRIFIAGHNGIRNKVAEDWHIANMNLVHWSRDLETMAMLYLQTCQINKDHCLIVGEQRLRVAQNYCLRRRLAKRWPGRVVRSWYLEIGYNINTIEEYLLENNATTMENFSQMIWPSVEFVGCGAGSIAPALYLIVCYYYPAYNATQLSHEFLAGTPCSRCRQNRNVCSMDFLGLCGIDIDMSGATKIFYFNFLIISNILFYIYYYYLVSLL</sequence>
<evidence type="ECO:0000256" key="2">
    <source>
        <dbReference type="ARBA" id="ARBA00022525"/>
    </source>
</evidence>
<protein>
    <submittedName>
        <fullName evidence="7">Venom allergen 5-like isoform X1</fullName>
    </submittedName>
</protein>
<dbReference type="Proteomes" id="UP001652621">
    <property type="component" value="Unplaced"/>
</dbReference>
<evidence type="ECO:0000259" key="5">
    <source>
        <dbReference type="SMART" id="SM00198"/>
    </source>
</evidence>
<accession>A0ABM3UY29</accession>
<name>A0ABM3UY29_MUSDO</name>